<dbReference type="AlphaFoldDB" id="A0A4R3U7B3"/>
<organism evidence="5 6">
    <name type="scientific">Roseateles saccharophilus</name>
    <name type="common">Pseudomonas saccharophila</name>
    <dbReference type="NCBI Taxonomy" id="304"/>
    <lineage>
        <taxon>Bacteria</taxon>
        <taxon>Pseudomonadati</taxon>
        <taxon>Pseudomonadota</taxon>
        <taxon>Betaproteobacteria</taxon>
        <taxon>Burkholderiales</taxon>
        <taxon>Sphaerotilaceae</taxon>
        <taxon>Roseateles</taxon>
    </lineage>
</organism>
<gene>
    <name evidence="5" type="ORF">EV671_10724</name>
</gene>
<feature type="chain" id="PRO_5020434518" evidence="4">
    <location>
        <begin position="23"/>
        <end position="370"/>
    </location>
</feature>
<dbReference type="SUPFAM" id="SSF48452">
    <property type="entry name" value="TPR-like"/>
    <property type="match status" value="1"/>
</dbReference>
<keyword evidence="3" id="KW-1133">Transmembrane helix</keyword>
<proteinExistence type="predicted"/>
<feature type="region of interest" description="Disordered" evidence="2">
    <location>
        <begin position="313"/>
        <end position="370"/>
    </location>
</feature>
<keyword evidence="3" id="KW-0472">Membrane</keyword>
<protein>
    <submittedName>
        <fullName evidence="5">Tetratricopeptide repeat protein</fullName>
    </submittedName>
</protein>
<evidence type="ECO:0000256" key="4">
    <source>
        <dbReference type="SAM" id="SignalP"/>
    </source>
</evidence>
<dbReference type="Pfam" id="PF13432">
    <property type="entry name" value="TPR_16"/>
    <property type="match status" value="1"/>
</dbReference>
<evidence type="ECO:0000256" key="2">
    <source>
        <dbReference type="SAM" id="MobiDB-lite"/>
    </source>
</evidence>
<evidence type="ECO:0000313" key="6">
    <source>
        <dbReference type="Proteomes" id="UP000295110"/>
    </source>
</evidence>
<dbReference type="RefSeq" id="WP_165917745.1">
    <property type="nucleotide sequence ID" value="NZ_CBCSGL010000105.1"/>
</dbReference>
<dbReference type="InterPro" id="IPR019734">
    <property type="entry name" value="TPR_rpt"/>
</dbReference>
<feature type="compositionally biased region" description="Gly residues" evidence="2">
    <location>
        <begin position="351"/>
        <end position="370"/>
    </location>
</feature>
<reference evidence="5 6" key="1">
    <citation type="submission" date="2019-03" db="EMBL/GenBank/DDBJ databases">
        <title>Genomic Encyclopedia of Type Strains, Phase IV (KMG-IV): sequencing the most valuable type-strain genomes for metagenomic binning, comparative biology and taxonomic classification.</title>
        <authorList>
            <person name="Goeker M."/>
        </authorList>
    </citation>
    <scope>NUCLEOTIDE SEQUENCE [LARGE SCALE GENOMIC DNA]</scope>
    <source>
        <strain evidence="5 6">DSM 654</strain>
    </source>
</reference>
<dbReference type="PROSITE" id="PS50005">
    <property type="entry name" value="TPR"/>
    <property type="match status" value="1"/>
</dbReference>
<dbReference type="InterPro" id="IPR011990">
    <property type="entry name" value="TPR-like_helical_dom_sf"/>
</dbReference>
<feature type="repeat" description="TPR" evidence="1">
    <location>
        <begin position="55"/>
        <end position="88"/>
    </location>
</feature>
<dbReference type="Proteomes" id="UP000295110">
    <property type="component" value="Unassembled WGS sequence"/>
</dbReference>
<keyword evidence="4" id="KW-0732">Signal</keyword>
<feature type="signal peptide" evidence="4">
    <location>
        <begin position="1"/>
        <end position="22"/>
    </location>
</feature>
<evidence type="ECO:0000256" key="3">
    <source>
        <dbReference type="SAM" id="Phobius"/>
    </source>
</evidence>
<dbReference type="EMBL" id="SMBU01000072">
    <property type="protein sequence ID" value="TCU81737.1"/>
    <property type="molecule type" value="Genomic_DNA"/>
</dbReference>
<evidence type="ECO:0000313" key="5">
    <source>
        <dbReference type="EMBL" id="TCU81737.1"/>
    </source>
</evidence>
<feature type="transmembrane region" description="Helical" evidence="3">
    <location>
        <begin position="133"/>
        <end position="152"/>
    </location>
</feature>
<name>A0A4R3U7B3_ROSSA</name>
<comment type="caution">
    <text evidence="5">The sequence shown here is derived from an EMBL/GenBank/DDBJ whole genome shotgun (WGS) entry which is preliminary data.</text>
</comment>
<sequence>MGKHHVLAGLLATTLLAGVAQAGSKEDIEAHLRAGRWQEAEVELHQVLEKHPTNATAHYWLAQAEYRQGRVQEAAAEARRALELDPSKKFAADPQLLETLLSGASARAEGSAGAQVPIAASPAVQDSQGSSHLLGWLIALALVVGSVVLWFATRSREQADQKAERELWSGRLRQAIEDLKDAVKASDANPQNGPEVKLANYDRANQLQSSIQSHLADIARRSEYSETQELIGRAHDVAAQIRGEELPSVRQQRLESERLAQQAAFQSTAPAYGPYGPAQTTGGPGVLGTVAAVGAGAAAGMLLAEAAEAATSHRVQHSDFDTPSRGPFPATAQPGLDLGGAAGTDADWSPSGGGADTGIDFGSGGGDDFS</sequence>
<dbReference type="Gene3D" id="1.25.40.10">
    <property type="entry name" value="Tetratricopeptide repeat domain"/>
    <property type="match status" value="1"/>
</dbReference>
<keyword evidence="6" id="KW-1185">Reference proteome</keyword>
<evidence type="ECO:0000256" key="1">
    <source>
        <dbReference type="PROSITE-ProRule" id="PRU00339"/>
    </source>
</evidence>
<keyword evidence="3" id="KW-0812">Transmembrane</keyword>
<keyword evidence="1" id="KW-0802">TPR repeat</keyword>
<accession>A0A4R3U7B3</accession>